<feature type="transmembrane region" description="Helical" evidence="1">
    <location>
        <begin position="6"/>
        <end position="27"/>
    </location>
</feature>
<gene>
    <name evidence="3" type="primary">LOC108559866</name>
</gene>
<evidence type="ECO:0000313" key="2">
    <source>
        <dbReference type="Proteomes" id="UP000695000"/>
    </source>
</evidence>
<evidence type="ECO:0000313" key="3">
    <source>
        <dbReference type="RefSeq" id="XP_017772724.1"/>
    </source>
</evidence>
<name>A0ABM1MDS4_NICVS</name>
<organism evidence="2 3">
    <name type="scientific">Nicrophorus vespilloides</name>
    <name type="common">Boreal carrion beetle</name>
    <dbReference type="NCBI Taxonomy" id="110193"/>
    <lineage>
        <taxon>Eukaryota</taxon>
        <taxon>Metazoa</taxon>
        <taxon>Ecdysozoa</taxon>
        <taxon>Arthropoda</taxon>
        <taxon>Hexapoda</taxon>
        <taxon>Insecta</taxon>
        <taxon>Pterygota</taxon>
        <taxon>Neoptera</taxon>
        <taxon>Endopterygota</taxon>
        <taxon>Coleoptera</taxon>
        <taxon>Polyphaga</taxon>
        <taxon>Staphyliniformia</taxon>
        <taxon>Silphidae</taxon>
        <taxon>Nicrophorinae</taxon>
        <taxon>Nicrophorus</taxon>
    </lineage>
</organism>
<accession>A0ABM1MDS4</accession>
<reference evidence="3" key="1">
    <citation type="submission" date="2025-08" db="UniProtKB">
        <authorList>
            <consortium name="RefSeq"/>
        </authorList>
    </citation>
    <scope>IDENTIFICATION</scope>
    <source>
        <tissue evidence="3">Whole Larva</tissue>
    </source>
</reference>
<dbReference type="RefSeq" id="XP_017772724.1">
    <property type="nucleotide sequence ID" value="XM_017917235.1"/>
</dbReference>
<sequence>MVPRSLIGITACIIAMIVSQFIMTIFISDIAAVVRHYGHRLVVYSQQVTVLKIYLINAQISLRLQQKIMNYVDQLWSLSKGRQMPIYMRMGPSCLVEELKVHAFGKHIFNVITNPITTSLPPIQLSSSELSRICCLAVAMTTSYACL</sequence>
<keyword evidence="2" id="KW-1185">Reference proteome</keyword>
<keyword evidence="1" id="KW-0812">Transmembrane</keyword>
<protein>
    <submittedName>
        <fullName evidence="3">Uncharacterized protein LOC108559866</fullName>
    </submittedName>
</protein>
<keyword evidence="1" id="KW-1133">Transmembrane helix</keyword>
<dbReference type="Proteomes" id="UP000695000">
    <property type="component" value="Unplaced"/>
</dbReference>
<proteinExistence type="predicted"/>
<dbReference type="GeneID" id="108559866"/>
<evidence type="ECO:0000256" key="1">
    <source>
        <dbReference type="SAM" id="Phobius"/>
    </source>
</evidence>
<keyword evidence="1" id="KW-0472">Membrane</keyword>